<evidence type="ECO:0000313" key="4">
    <source>
        <dbReference type="Proteomes" id="UP001059617"/>
    </source>
</evidence>
<dbReference type="RefSeq" id="WP_259863815.1">
    <property type="nucleotide sequence ID" value="NZ_BAAAST010000012.1"/>
</dbReference>
<feature type="transmembrane region" description="Helical" evidence="1">
    <location>
        <begin position="109"/>
        <end position="131"/>
    </location>
</feature>
<accession>A0ABY5WC24</accession>
<keyword evidence="3" id="KW-0482">Metalloprotease</keyword>
<sequence length="272" mass="29810">MTVIRTLIQRRPLLWFIVLTFVPAWTYELVCILLLRLPFLPWMFAAPFIGPAAAAFVVTAAVDGRRGVRDLLSKLTRWRVGAGWYLLVVLGSPALLMLCVLPVPGAVTAFRPSLAALPEYVLLYLVVLILGGPLGEEPGWRCFATPRLQQRFGPAGGTLILGLLWAAWHLPLSLIEGYNHAGADLRGILVPFLVFTGFVVAVSFPFTWIANRTQDSGPIAVLLHTSFNASLLPVLFPDVPDSLHYELIQVIALSLLATVTLACTRGRLGYDK</sequence>
<dbReference type="PANTHER" id="PTHR35797">
    <property type="entry name" value="PROTEASE-RELATED"/>
    <property type="match status" value="1"/>
</dbReference>
<dbReference type="EMBL" id="CP073720">
    <property type="protein sequence ID" value="UWP85646.1"/>
    <property type="molecule type" value="Genomic_DNA"/>
</dbReference>
<feature type="transmembrane region" description="Helical" evidence="1">
    <location>
        <begin position="188"/>
        <end position="210"/>
    </location>
</feature>
<dbReference type="Proteomes" id="UP001059617">
    <property type="component" value="Chromosome"/>
</dbReference>
<name>A0ABY5WC24_9ACTN</name>
<evidence type="ECO:0000313" key="3">
    <source>
        <dbReference type="EMBL" id="UWP85646.1"/>
    </source>
</evidence>
<gene>
    <name evidence="3" type="ORF">Dfulv_15930</name>
</gene>
<keyword evidence="3" id="KW-0645">Protease</keyword>
<reference evidence="3" key="2">
    <citation type="submission" date="2022-09" db="EMBL/GenBank/DDBJ databases">
        <title>Biosynthetic gene clusters of Dactylosporangioum fulvum.</title>
        <authorList>
            <person name="Caradec T."/>
        </authorList>
    </citation>
    <scope>NUCLEOTIDE SEQUENCE</scope>
    <source>
        <strain evidence="3">NRRL B-16292</strain>
    </source>
</reference>
<feature type="transmembrane region" description="Helical" evidence="1">
    <location>
        <begin position="12"/>
        <end position="35"/>
    </location>
</feature>
<evidence type="ECO:0000256" key="1">
    <source>
        <dbReference type="SAM" id="Phobius"/>
    </source>
</evidence>
<dbReference type="InterPro" id="IPR003675">
    <property type="entry name" value="Rce1/LyrA-like_dom"/>
</dbReference>
<dbReference type="InterPro" id="IPR042150">
    <property type="entry name" value="MmRce1-like"/>
</dbReference>
<feature type="transmembrane region" description="Helical" evidence="1">
    <location>
        <begin position="152"/>
        <end position="168"/>
    </location>
</feature>
<keyword evidence="4" id="KW-1185">Reference proteome</keyword>
<dbReference type="GO" id="GO:0008237">
    <property type="term" value="F:metallopeptidase activity"/>
    <property type="evidence" value="ECO:0007669"/>
    <property type="project" value="UniProtKB-KW"/>
</dbReference>
<feature type="transmembrane region" description="Helical" evidence="1">
    <location>
        <begin position="217"/>
        <end position="236"/>
    </location>
</feature>
<feature type="transmembrane region" description="Helical" evidence="1">
    <location>
        <begin position="242"/>
        <end position="263"/>
    </location>
</feature>
<organism evidence="3 4">
    <name type="scientific">Dactylosporangium fulvum</name>
    <dbReference type="NCBI Taxonomy" id="53359"/>
    <lineage>
        <taxon>Bacteria</taxon>
        <taxon>Bacillati</taxon>
        <taxon>Actinomycetota</taxon>
        <taxon>Actinomycetes</taxon>
        <taxon>Micromonosporales</taxon>
        <taxon>Micromonosporaceae</taxon>
        <taxon>Dactylosporangium</taxon>
    </lineage>
</organism>
<feature type="transmembrane region" description="Helical" evidence="1">
    <location>
        <begin position="41"/>
        <end position="62"/>
    </location>
</feature>
<keyword evidence="1" id="KW-1133">Transmembrane helix</keyword>
<dbReference type="PANTHER" id="PTHR35797:SF1">
    <property type="entry name" value="PROTEASE"/>
    <property type="match status" value="1"/>
</dbReference>
<dbReference type="Pfam" id="PF02517">
    <property type="entry name" value="Rce1-like"/>
    <property type="match status" value="1"/>
</dbReference>
<evidence type="ECO:0000259" key="2">
    <source>
        <dbReference type="Pfam" id="PF02517"/>
    </source>
</evidence>
<keyword evidence="1" id="KW-0812">Transmembrane</keyword>
<keyword evidence="3" id="KW-0378">Hydrolase</keyword>
<reference evidence="3" key="1">
    <citation type="submission" date="2021-04" db="EMBL/GenBank/DDBJ databases">
        <authorList>
            <person name="Hartkoorn R.C."/>
            <person name="Beaudoing E."/>
            <person name="Hot D."/>
        </authorList>
    </citation>
    <scope>NUCLEOTIDE SEQUENCE</scope>
    <source>
        <strain evidence="3">NRRL B-16292</strain>
    </source>
</reference>
<proteinExistence type="predicted"/>
<feature type="domain" description="CAAX prenyl protease 2/Lysostaphin resistance protein A-like" evidence="2">
    <location>
        <begin position="121"/>
        <end position="229"/>
    </location>
</feature>
<feature type="transmembrane region" description="Helical" evidence="1">
    <location>
        <begin position="83"/>
        <end position="103"/>
    </location>
</feature>
<protein>
    <submittedName>
        <fullName evidence="3">CPBP family intramembrane metalloprotease</fullName>
    </submittedName>
</protein>
<keyword evidence="1" id="KW-0472">Membrane</keyword>